<dbReference type="Proteomes" id="UP000195106">
    <property type="component" value="Unassembled WGS sequence"/>
</dbReference>
<name>A0A251XWN2_9MICO</name>
<dbReference type="EMBL" id="MDHJ01000001">
    <property type="protein sequence ID" value="OUE09875.1"/>
    <property type="molecule type" value="Genomic_DNA"/>
</dbReference>
<proteinExistence type="predicted"/>
<protein>
    <submittedName>
        <fullName evidence="1">Uncharacterized protein</fullName>
    </submittedName>
</protein>
<dbReference type="AlphaFoldDB" id="A0A251XWN2"/>
<evidence type="ECO:0000313" key="1">
    <source>
        <dbReference type="EMBL" id="OUE09875.1"/>
    </source>
</evidence>
<gene>
    <name evidence="1" type="ORF">CMsap09_13085</name>
</gene>
<comment type="caution">
    <text evidence="1">The sequence shown here is derived from an EMBL/GenBank/DDBJ whole genome shotgun (WGS) entry which is preliminary data.</text>
</comment>
<sequence length="528" mass="57528">MQGYITSYFPLHVSSFYGQLIRPDAMTYIMRNVDTGTADPDYPLDPKDVEAIIADQGEGVLNERSMRNVCVLDHLLSSDPDAAETLIRTLPGDGKEGISFISRYLSTGQRRNAFVAALTRQWPSVFDYLAADAPLSPEERARFFSVALGHRGKRPFSLNNAVRAFLMKHVAHISALTGPNTVEDAAHAIRFVVDSGAVLPDATALSQGARRAIGSTRAYELTAENLVAVSGSTIFALDALRDVDDEIYAYAIDEHEKYFLALDAIDDPGPTIQQASAFVQILRDAGGWPADELTRLVRDAAAGCRVAALSEVPSSTWPAIVTDRRTHASFANVRDYLREYASLDAPLAALLQDVNELAGAESAAEEERSWVSLQIINADTELLPDLQRVNLANSTEVALPSVASVAPRSGELIGLLIEARLIRDDEDAFSPRLMVDWFTQKSAIIRSAHFGDFVGPETLEPAHIGSLMRSDEMPNAVLAAVIDRLDEFGPLPLDAHEGIAWAAVQRRVVLTSAQVRRVVHAGSLSNWL</sequence>
<accession>A0A251XWN2</accession>
<reference evidence="1 2" key="1">
    <citation type="submission" date="2016-08" db="EMBL/GenBank/DDBJ databases">
        <title>Genome sequence of Clavibacter michiganensis spp. strain CASJ009.</title>
        <authorList>
            <person name="Thapa S.P."/>
            <person name="Coaker G."/>
        </authorList>
    </citation>
    <scope>NUCLEOTIDE SEQUENCE [LARGE SCALE GENOMIC DNA]</scope>
    <source>
        <strain evidence="1">CASJ009</strain>
    </source>
</reference>
<evidence type="ECO:0000313" key="2">
    <source>
        <dbReference type="Proteomes" id="UP000195106"/>
    </source>
</evidence>
<organism evidence="1 2">
    <name type="scientific">Clavibacter michiganensis</name>
    <dbReference type="NCBI Taxonomy" id="28447"/>
    <lineage>
        <taxon>Bacteria</taxon>
        <taxon>Bacillati</taxon>
        <taxon>Actinomycetota</taxon>
        <taxon>Actinomycetes</taxon>
        <taxon>Micrococcales</taxon>
        <taxon>Microbacteriaceae</taxon>
        <taxon>Clavibacter</taxon>
    </lineage>
</organism>